<feature type="compositionally biased region" description="Basic residues" evidence="1">
    <location>
        <begin position="45"/>
        <end position="54"/>
    </location>
</feature>
<dbReference type="EMBL" id="JAODUO010000364">
    <property type="protein sequence ID" value="KAK2182195.1"/>
    <property type="molecule type" value="Genomic_DNA"/>
</dbReference>
<accession>A0AAD9L3L9</accession>
<sequence length="92" mass="10006">MTRPAVCDPSTASRQDRRVQYLTVAAQVGVERVETASAAGEYSRVKGHPPHSSRRVSSTDDSYRHNGSPPPATVMVRVKTRVNNASSFGFCD</sequence>
<evidence type="ECO:0000313" key="2">
    <source>
        <dbReference type="EMBL" id="KAK2182195.1"/>
    </source>
</evidence>
<dbReference type="Proteomes" id="UP001209878">
    <property type="component" value="Unassembled WGS sequence"/>
</dbReference>
<gene>
    <name evidence="2" type="ORF">NP493_364g04079</name>
</gene>
<comment type="caution">
    <text evidence="2">The sequence shown here is derived from an EMBL/GenBank/DDBJ whole genome shotgun (WGS) entry which is preliminary data.</text>
</comment>
<organism evidence="2 3">
    <name type="scientific">Ridgeia piscesae</name>
    <name type="common">Tubeworm</name>
    <dbReference type="NCBI Taxonomy" id="27915"/>
    <lineage>
        <taxon>Eukaryota</taxon>
        <taxon>Metazoa</taxon>
        <taxon>Spiralia</taxon>
        <taxon>Lophotrochozoa</taxon>
        <taxon>Annelida</taxon>
        <taxon>Polychaeta</taxon>
        <taxon>Sedentaria</taxon>
        <taxon>Canalipalpata</taxon>
        <taxon>Sabellida</taxon>
        <taxon>Siboglinidae</taxon>
        <taxon>Ridgeia</taxon>
    </lineage>
</organism>
<proteinExistence type="predicted"/>
<name>A0AAD9L3L9_RIDPI</name>
<protein>
    <submittedName>
        <fullName evidence="2">Uncharacterized protein</fullName>
    </submittedName>
</protein>
<evidence type="ECO:0000313" key="3">
    <source>
        <dbReference type="Proteomes" id="UP001209878"/>
    </source>
</evidence>
<feature type="region of interest" description="Disordered" evidence="1">
    <location>
        <begin position="37"/>
        <end position="77"/>
    </location>
</feature>
<evidence type="ECO:0000256" key="1">
    <source>
        <dbReference type="SAM" id="MobiDB-lite"/>
    </source>
</evidence>
<keyword evidence="3" id="KW-1185">Reference proteome</keyword>
<reference evidence="2" key="1">
    <citation type="journal article" date="2023" name="Mol. Biol. Evol.">
        <title>Third-Generation Sequencing Reveals the Adaptive Role of the Epigenome in Three Deep-Sea Polychaetes.</title>
        <authorList>
            <person name="Perez M."/>
            <person name="Aroh O."/>
            <person name="Sun Y."/>
            <person name="Lan Y."/>
            <person name="Juniper S.K."/>
            <person name="Young C.R."/>
            <person name="Angers B."/>
            <person name="Qian P.Y."/>
        </authorList>
    </citation>
    <scope>NUCLEOTIDE SEQUENCE</scope>
    <source>
        <strain evidence="2">R07B-5</strain>
    </source>
</reference>
<dbReference type="AlphaFoldDB" id="A0AAD9L3L9"/>